<dbReference type="Pfam" id="PF00702">
    <property type="entry name" value="Hydrolase"/>
    <property type="match status" value="1"/>
</dbReference>
<keyword evidence="4" id="KW-0547">Nucleotide-binding</keyword>
<dbReference type="InterPro" id="IPR018303">
    <property type="entry name" value="ATPase_P-typ_P_site"/>
</dbReference>
<dbReference type="GO" id="GO:1902600">
    <property type="term" value="P:proton transmembrane transport"/>
    <property type="evidence" value="ECO:0007669"/>
    <property type="project" value="TreeGrafter"/>
</dbReference>
<feature type="transmembrane region" description="Helical" evidence="9">
    <location>
        <begin position="82"/>
        <end position="100"/>
    </location>
</feature>
<dbReference type="InterPro" id="IPR004014">
    <property type="entry name" value="ATPase_P-typ_cation-transptr_N"/>
</dbReference>
<dbReference type="GO" id="GO:0005391">
    <property type="term" value="F:P-type sodium:potassium-exchanging transporter activity"/>
    <property type="evidence" value="ECO:0007669"/>
    <property type="project" value="TreeGrafter"/>
</dbReference>
<comment type="similarity">
    <text evidence="2">Belongs to the cation transport ATPase (P-type) (TC 3.A.3) family. Type IIA subfamily.</text>
</comment>
<dbReference type="InterPro" id="IPR050510">
    <property type="entry name" value="Cation_transp_ATPase_P-type"/>
</dbReference>
<keyword evidence="8 9" id="KW-0472">Membrane</keyword>
<keyword evidence="5" id="KW-0067">ATP-binding</keyword>
<dbReference type="InterPro" id="IPR044492">
    <property type="entry name" value="P_typ_ATPase_HD_dom"/>
</dbReference>
<dbReference type="GO" id="GO:0005886">
    <property type="term" value="C:plasma membrane"/>
    <property type="evidence" value="ECO:0007669"/>
    <property type="project" value="TreeGrafter"/>
</dbReference>
<evidence type="ECO:0000256" key="6">
    <source>
        <dbReference type="ARBA" id="ARBA00022967"/>
    </source>
</evidence>
<dbReference type="SFLD" id="SFLDF00027">
    <property type="entry name" value="p-type_atpase"/>
    <property type="match status" value="1"/>
</dbReference>
<dbReference type="GO" id="GO:0006883">
    <property type="term" value="P:intracellular sodium ion homeostasis"/>
    <property type="evidence" value="ECO:0007669"/>
    <property type="project" value="TreeGrafter"/>
</dbReference>
<dbReference type="InterPro" id="IPR006068">
    <property type="entry name" value="ATPase_P-typ_cation-transptr_C"/>
</dbReference>
<evidence type="ECO:0000256" key="8">
    <source>
        <dbReference type="ARBA" id="ARBA00023136"/>
    </source>
</evidence>
<feature type="transmembrane region" description="Helical" evidence="9">
    <location>
        <begin position="701"/>
        <end position="721"/>
    </location>
</feature>
<keyword evidence="7 9" id="KW-1133">Transmembrane helix</keyword>
<dbReference type="Gene3D" id="3.40.50.1000">
    <property type="entry name" value="HAD superfamily/HAD-like"/>
    <property type="match status" value="1"/>
</dbReference>
<feature type="transmembrane region" description="Helical" evidence="9">
    <location>
        <begin position="841"/>
        <end position="863"/>
    </location>
</feature>
<evidence type="ECO:0000256" key="3">
    <source>
        <dbReference type="ARBA" id="ARBA00022692"/>
    </source>
</evidence>
<feature type="transmembrane region" description="Helical" evidence="9">
    <location>
        <begin position="775"/>
        <end position="795"/>
    </location>
</feature>
<evidence type="ECO:0000256" key="1">
    <source>
        <dbReference type="ARBA" id="ARBA00004141"/>
    </source>
</evidence>
<dbReference type="AlphaFoldDB" id="A0A1F6Y2J6"/>
<sequence length="889" mass="97897">MITQPWALSTTEVIDKLETKPTGLTDKKAANRLLQYGNNTFHNKEKISVTALFLKQFLSPLIFLLLGAGVLTFILAELAETFVIALAVLLNVLLGFYHEYHAENTLVKLTTYIKDRARVIRNGIEQEIDSLLLVPGDIIKLSYGARVPADARILTVNDFSVDEAILTGESMPVGKSEELVSLTALVAERKNIAHAGSLVVQGYATAVVYGTGNETEIGQIASVVSKTTRTKTPLQKGIGRLAWLIFFMVCIIVVGILFLGITRGEALIPMLILAAAVAVGAVPEALPIVLTVILAIGSERIANKKGVVRKLTAAETLGSTTLIMTDKTGTLTLADMQLVSVSEVGKILESHLSQAVEDNLSAKALSPKQKTLLELSLLNVDVSIENPGEDQSKWIFRGRPFEVNIVKACRTHDISLDTISSASSNFTSYIVLPFNSTNKFSVAEKDDTYVCMGAPDVLLAKSKISKEEYLQIESWIDETSREGKRLIGIATVPKKQKKHSIEDIKDLNFLGMFVFYDPIRPEVPMAIKNIESHGVKMVLVTGDLVGTALAVAKSLDWEVLEREVLTGNDIRSLSDEQLLAAIPKIKIFARVTPEDKLRIGHLYQKLGEVVAMTGDGVNDAPALKAMDIGIALGSGSDVAKSASDLVLLDDNFETISLAIDEGRRILANIRKAFTYLMSNSFDEVFVIGGSLLLSLPLPITALQIIWVNLFTGSLPALAFAFDEDMDREGRKGQGTQDSNLIFTKNVKIFIFGVGILSSLLLFLLYFILLKINVDIMLARSIFFVCFASYILVISFSFRSLHRPLFFYPVFSNKKLNVSIIVAAVILIVTMTVPAIRNVFELAALPWSWTPFVIFWLVLNILLVEGAKYFRRNKNHFFTKEFYLKLLRVK</sequence>
<dbReference type="InterPro" id="IPR008250">
    <property type="entry name" value="ATPase_P-typ_transduc_dom_A_sf"/>
</dbReference>
<feature type="transmembrane region" description="Helical" evidence="9">
    <location>
        <begin position="267"/>
        <end position="296"/>
    </location>
</feature>
<dbReference type="Pfam" id="PF00689">
    <property type="entry name" value="Cation_ATPase_C"/>
    <property type="match status" value="1"/>
</dbReference>
<organism evidence="11 12">
    <name type="scientific">Candidatus Nomurabacteria bacterium RIFCSPLOWO2_02_FULL_40_67</name>
    <dbReference type="NCBI Taxonomy" id="1801787"/>
    <lineage>
        <taxon>Bacteria</taxon>
        <taxon>Candidatus Nomuraibacteriota</taxon>
    </lineage>
</organism>
<dbReference type="Gene3D" id="1.20.1110.10">
    <property type="entry name" value="Calcium-transporting ATPase, transmembrane domain"/>
    <property type="match status" value="1"/>
</dbReference>
<dbReference type="SMART" id="SM00831">
    <property type="entry name" value="Cation_ATPase_N"/>
    <property type="match status" value="1"/>
</dbReference>
<dbReference type="Proteomes" id="UP000177693">
    <property type="component" value="Unassembled WGS sequence"/>
</dbReference>
<reference evidence="11 12" key="1">
    <citation type="journal article" date="2016" name="Nat. Commun.">
        <title>Thousands of microbial genomes shed light on interconnected biogeochemical processes in an aquifer system.</title>
        <authorList>
            <person name="Anantharaman K."/>
            <person name="Brown C.T."/>
            <person name="Hug L.A."/>
            <person name="Sharon I."/>
            <person name="Castelle C.J."/>
            <person name="Probst A.J."/>
            <person name="Thomas B.C."/>
            <person name="Singh A."/>
            <person name="Wilkins M.J."/>
            <person name="Karaoz U."/>
            <person name="Brodie E.L."/>
            <person name="Williams K.H."/>
            <person name="Hubbard S.S."/>
            <person name="Banfield J.F."/>
        </authorList>
    </citation>
    <scope>NUCLEOTIDE SEQUENCE [LARGE SCALE GENOMIC DNA]</scope>
</reference>
<feature type="transmembrane region" description="Helical" evidence="9">
    <location>
        <begin position="57"/>
        <end position="76"/>
    </location>
</feature>
<evidence type="ECO:0000259" key="10">
    <source>
        <dbReference type="SMART" id="SM00831"/>
    </source>
</evidence>
<comment type="subcellular location">
    <subcellularLocation>
        <location evidence="1">Membrane</location>
        <topology evidence="1">Multi-pass membrane protein</topology>
    </subcellularLocation>
</comment>
<dbReference type="InterPro" id="IPR059000">
    <property type="entry name" value="ATPase_P-type_domA"/>
</dbReference>
<accession>A0A1F6Y2J6</accession>
<dbReference type="SUPFAM" id="SSF56784">
    <property type="entry name" value="HAD-like"/>
    <property type="match status" value="1"/>
</dbReference>
<dbReference type="GO" id="GO:0005524">
    <property type="term" value="F:ATP binding"/>
    <property type="evidence" value="ECO:0007669"/>
    <property type="project" value="UniProtKB-KW"/>
</dbReference>
<dbReference type="GO" id="GO:0030007">
    <property type="term" value="P:intracellular potassium ion homeostasis"/>
    <property type="evidence" value="ECO:0007669"/>
    <property type="project" value="TreeGrafter"/>
</dbReference>
<dbReference type="Pfam" id="PF00122">
    <property type="entry name" value="E1-E2_ATPase"/>
    <property type="match status" value="1"/>
</dbReference>
<dbReference type="SUPFAM" id="SSF81665">
    <property type="entry name" value="Calcium ATPase, transmembrane domain M"/>
    <property type="match status" value="1"/>
</dbReference>
<dbReference type="EMBL" id="MFVL01000033">
    <property type="protein sequence ID" value="OGJ00593.1"/>
    <property type="molecule type" value="Genomic_DNA"/>
</dbReference>
<dbReference type="GO" id="GO:0016887">
    <property type="term" value="F:ATP hydrolysis activity"/>
    <property type="evidence" value="ECO:0007669"/>
    <property type="project" value="InterPro"/>
</dbReference>
<dbReference type="SFLD" id="SFLDS00003">
    <property type="entry name" value="Haloacid_Dehalogenase"/>
    <property type="match status" value="1"/>
</dbReference>
<dbReference type="PROSITE" id="PS00154">
    <property type="entry name" value="ATPASE_E1_E2"/>
    <property type="match status" value="1"/>
</dbReference>
<feature type="transmembrane region" description="Helical" evidence="9">
    <location>
        <begin position="673"/>
        <end position="695"/>
    </location>
</feature>
<dbReference type="PRINTS" id="PR00120">
    <property type="entry name" value="HATPASE"/>
</dbReference>
<dbReference type="InterPro" id="IPR023298">
    <property type="entry name" value="ATPase_P-typ_TM_dom_sf"/>
</dbReference>
<dbReference type="InterPro" id="IPR023299">
    <property type="entry name" value="ATPase_P-typ_cyto_dom_N"/>
</dbReference>
<dbReference type="Gene3D" id="3.40.1110.10">
    <property type="entry name" value="Calcium-transporting ATPase, cytoplasmic domain N"/>
    <property type="match status" value="1"/>
</dbReference>
<proteinExistence type="inferred from homology"/>
<evidence type="ECO:0000256" key="7">
    <source>
        <dbReference type="ARBA" id="ARBA00022989"/>
    </source>
</evidence>
<dbReference type="Gene3D" id="2.70.150.10">
    <property type="entry name" value="Calcium-transporting ATPase, cytoplasmic transduction domain A"/>
    <property type="match status" value="1"/>
</dbReference>
<dbReference type="InterPro" id="IPR001757">
    <property type="entry name" value="P_typ_ATPase"/>
</dbReference>
<dbReference type="InterPro" id="IPR023214">
    <property type="entry name" value="HAD_sf"/>
</dbReference>
<gene>
    <name evidence="11" type="ORF">A3I23_02090</name>
</gene>
<dbReference type="NCBIfam" id="TIGR01494">
    <property type="entry name" value="ATPase_P-type"/>
    <property type="match status" value="2"/>
</dbReference>
<evidence type="ECO:0000256" key="2">
    <source>
        <dbReference type="ARBA" id="ARBA00005675"/>
    </source>
</evidence>
<dbReference type="SFLD" id="SFLDG00002">
    <property type="entry name" value="C1.7:_P-type_atpase_like"/>
    <property type="match status" value="1"/>
</dbReference>
<dbReference type="GO" id="GO:1990573">
    <property type="term" value="P:potassium ion import across plasma membrane"/>
    <property type="evidence" value="ECO:0007669"/>
    <property type="project" value="TreeGrafter"/>
</dbReference>
<dbReference type="Pfam" id="PF00690">
    <property type="entry name" value="Cation_ATPase_N"/>
    <property type="match status" value="1"/>
</dbReference>
<comment type="caution">
    <text evidence="11">The sequence shown here is derived from an EMBL/GenBank/DDBJ whole genome shotgun (WGS) entry which is preliminary data.</text>
</comment>
<dbReference type="GO" id="GO:0036376">
    <property type="term" value="P:sodium ion export across plasma membrane"/>
    <property type="evidence" value="ECO:0007669"/>
    <property type="project" value="TreeGrafter"/>
</dbReference>
<protein>
    <recommendedName>
        <fullName evidence="10">Cation-transporting P-type ATPase N-terminal domain-containing protein</fullName>
    </recommendedName>
</protein>
<dbReference type="PRINTS" id="PR00119">
    <property type="entry name" value="CATATPASE"/>
</dbReference>
<evidence type="ECO:0000256" key="4">
    <source>
        <dbReference type="ARBA" id="ARBA00022741"/>
    </source>
</evidence>
<feature type="transmembrane region" description="Helical" evidence="9">
    <location>
        <begin position="748"/>
        <end position="769"/>
    </location>
</feature>
<evidence type="ECO:0000313" key="12">
    <source>
        <dbReference type="Proteomes" id="UP000177693"/>
    </source>
</evidence>
<feature type="transmembrane region" description="Helical" evidence="9">
    <location>
        <begin position="241"/>
        <end position="261"/>
    </location>
</feature>
<dbReference type="SUPFAM" id="SSF81660">
    <property type="entry name" value="Metal cation-transporting ATPase, ATP-binding domain N"/>
    <property type="match status" value="1"/>
</dbReference>
<evidence type="ECO:0000256" key="9">
    <source>
        <dbReference type="SAM" id="Phobius"/>
    </source>
</evidence>
<feature type="domain" description="Cation-transporting P-type ATPase N-terminal" evidence="10">
    <location>
        <begin position="4"/>
        <end position="77"/>
    </location>
</feature>
<name>A0A1F6Y2J6_9BACT</name>
<dbReference type="PANTHER" id="PTHR43294">
    <property type="entry name" value="SODIUM/POTASSIUM-TRANSPORTING ATPASE SUBUNIT ALPHA"/>
    <property type="match status" value="1"/>
</dbReference>
<keyword evidence="3 9" id="KW-0812">Transmembrane</keyword>
<feature type="transmembrane region" description="Helical" evidence="9">
    <location>
        <begin position="815"/>
        <end position="835"/>
    </location>
</feature>
<dbReference type="PANTHER" id="PTHR43294:SF20">
    <property type="entry name" value="P-TYPE ATPASE"/>
    <property type="match status" value="1"/>
</dbReference>
<evidence type="ECO:0000313" key="11">
    <source>
        <dbReference type="EMBL" id="OGJ00593.1"/>
    </source>
</evidence>
<dbReference type="InterPro" id="IPR036412">
    <property type="entry name" value="HAD-like_sf"/>
</dbReference>
<dbReference type="SUPFAM" id="SSF81653">
    <property type="entry name" value="Calcium ATPase, transduction domain A"/>
    <property type="match status" value="1"/>
</dbReference>
<evidence type="ECO:0000256" key="5">
    <source>
        <dbReference type="ARBA" id="ARBA00022840"/>
    </source>
</evidence>
<keyword evidence="6" id="KW-1278">Translocase</keyword>